<reference evidence="2" key="1">
    <citation type="submission" date="2014-11" db="EMBL/GenBank/DDBJ databases">
        <authorList>
            <person name="Otto D Thomas"/>
            <person name="Naeem Raeece"/>
        </authorList>
    </citation>
    <scope>NUCLEOTIDE SEQUENCE</scope>
</reference>
<feature type="region of interest" description="Disordered" evidence="1">
    <location>
        <begin position="54"/>
        <end position="74"/>
    </location>
</feature>
<name>A0A0G4FGA4_9ALVE</name>
<dbReference type="AlphaFoldDB" id="A0A0G4FGA4"/>
<dbReference type="EMBL" id="CDMZ01000338">
    <property type="protein sequence ID" value="CEM12094.1"/>
    <property type="molecule type" value="Genomic_DNA"/>
</dbReference>
<dbReference type="Gene3D" id="3.90.70.130">
    <property type="match status" value="1"/>
</dbReference>
<feature type="compositionally biased region" description="Gly residues" evidence="1">
    <location>
        <begin position="57"/>
        <end position="73"/>
    </location>
</feature>
<protein>
    <submittedName>
        <fullName evidence="2">Uncharacterized protein</fullName>
    </submittedName>
</protein>
<evidence type="ECO:0000256" key="1">
    <source>
        <dbReference type="SAM" id="MobiDB-lite"/>
    </source>
</evidence>
<evidence type="ECO:0000313" key="2">
    <source>
        <dbReference type="EMBL" id="CEM12094.1"/>
    </source>
</evidence>
<dbReference type="VEuPathDB" id="CryptoDB:Cvel_16766"/>
<sequence length="170" mass="18818">MTSPDPPFRPIGPLEGRTDVVATAGRVLQTSKPPLYFQHQGHSRTIVGAQRRMRENSGGGRGGGGGGSGGRGGSWNDHERFLLIFDPSLRIAEIRSATDLTRILEAGNRAPPWCRYFKRSLGTLRQCEFELIRADPSSVLSELERQAAKDVHRRVIEDDLTVARRQAGWD</sequence>
<proteinExistence type="predicted"/>
<gene>
    <name evidence="2" type="ORF">Cvel_16766</name>
</gene>
<accession>A0A0G4FGA4</accession>
<organism evidence="2">
    <name type="scientific">Chromera velia CCMP2878</name>
    <dbReference type="NCBI Taxonomy" id="1169474"/>
    <lineage>
        <taxon>Eukaryota</taxon>
        <taxon>Sar</taxon>
        <taxon>Alveolata</taxon>
        <taxon>Colpodellida</taxon>
        <taxon>Chromeraceae</taxon>
        <taxon>Chromera</taxon>
    </lineage>
</organism>